<organism evidence="3 4">
    <name type="scientific">Kolteria novifilia</name>
    <dbReference type="NCBI Taxonomy" id="2527975"/>
    <lineage>
        <taxon>Bacteria</taxon>
        <taxon>Pseudomonadati</taxon>
        <taxon>Planctomycetota</taxon>
        <taxon>Planctomycetia</taxon>
        <taxon>Kolteriales</taxon>
        <taxon>Kolteriaceae</taxon>
        <taxon>Kolteria</taxon>
    </lineage>
</organism>
<accession>A0A518B132</accession>
<sequence length="67" mass="6890">MGKDIDLVSVLIGISVFVIVLGLFFPRSKRKRSGLPFFSDGDDSDGGGWFFGDSGSDGGDSGGGDGD</sequence>
<dbReference type="KEGG" id="knv:Pan216_15400"/>
<evidence type="ECO:0000256" key="1">
    <source>
        <dbReference type="SAM" id="MobiDB-lite"/>
    </source>
</evidence>
<evidence type="ECO:0000256" key="2">
    <source>
        <dbReference type="SAM" id="Phobius"/>
    </source>
</evidence>
<feature type="transmembrane region" description="Helical" evidence="2">
    <location>
        <begin position="6"/>
        <end position="25"/>
    </location>
</feature>
<evidence type="ECO:0000313" key="4">
    <source>
        <dbReference type="Proteomes" id="UP000317093"/>
    </source>
</evidence>
<keyword evidence="4" id="KW-1185">Reference proteome</keyword>
<dbReference type="AlphaFoldDB" id="A0A518B132"/>
<feature type="region of interest" description="Disordered" evidence="1">
    <location>
        <begin position="31"/>
        <end position="67"/>
    </location>
</feature>
<feature type="compositionally biased region" description="Gly residues" evidence="1">
    <location>
        <begin position="46"/>
        <end position="67"/>
    </location>
</feature>
<keyword evidence="2" id="KW-0472">Membrane</keyword>
<evidence type="ECO:0000313" key="3">
    <source>
        <dbReference type="EMBL" id="QDU60691.1"/>
    </source>
</evidence>
<keyword evidence="2" id="KW-1133">Transmembrane helix</keyword>
<dbReference type="Proteomes" id="UP000317093">
    <property type="component" value="Chromosome"/>
</dbReference>
<name>A0A518B132_9BACT</name>
<proteinExistence type="predicted"/>
<gene>
    <name evidence="3" type="ORF">Pan216_15400</name>
</gene>
<dbReference type="EMBL" id="CP036279">
    <property type="protein sequence ID" value="QDU60691.1"/>
    <property type="molecule type" value="Genomic_DNA"/>
</dbReference>
<protein>
    <submittedName>
        <fullName evidence="3">Uncharacterized protein</fullName>
    </submittedName>
</protein>
<keyword evidence="2" id="KW-0812">Transmembrane</keyword>
<reference evidence="3 4" key="1">
    <citation type="submission" date="2019-02" db="EMBL/GenBank/DDBJ databases">
        <title>Deep-cultivation of Planctomycetes and their phenomic and genomic characterization uncovers novel biology.</title>
        <authorList>
            <person name="Wiegand S."/>
            <person name="Jogler M."/>
            <person name="Boedeker C."/>
            <person name="Pinto D."/>
            <person name="Vollmers J."/>
            <person name="Rivas-Marin E."/>
            <person name="Kohn T."/>
            <person name="Peeters S.H."/>
            <person name="Heuer A."/>
            <person name="Rast P."/>
            <person name="Oberbeckmann S."/>
            <person name="Bunk B."/>
            <person name="Jeske O."/>
            <person name="Meyerdierks A."/>
            <person name="Storesund J.E."/>
            <person name="Kallscheuer N."/>
            <person name="Luecker S."/>
            <person name="Lage O.M."/>
            <person name="Pohl T."/>
            <person name="Merkel B.J."/>
            <person name="Hornburger P."/>
            <person name="Mueller R.-W."/>
            <person name="Bruemmer F."/>
            <person name="Labrenz M."/>
            <person name="Spormann A.M."/>
            <person name="Op den Camp H."/>
            <person name="Overmann J."/>
            <person name="Amann R."/>
            <person name="Jetten M.S.M."/>
            <person name="Mascher T."/>
            <person name="Medema M.H."/>
            <person name="Devos D.P."/>
            <person name="Kaster A.-K."/>
            <person name="Ovreas L."/>
            <person name="Rohde M."/>
            <person name="Galperin M.Y."/>
            <person name="Jogler C."/>
        </authorList>
    </citation>
    <scope>NUCLEOTIDE SEQUENCE [LARGE SCALE GENOMIC DNA]</scope>
    <source>
        <strain evidence="3 4">Pan216</strain>
    </source>
</reference>
<dbReference type="RefSeq" id="WP_145256936.1">
    <property type="nucleotide sequence ID" value="NZ_CP036279.1"/>
</dbReference>